<sequence>MDPDRPSGLPRRHLIGRAAMTGALATLPTFTATAAPRRPVHPPLPDADPRHELWWRAPADDRSVIEQGLPVGHGHLGALAGNDPGREVLPDLTRRHVNDPRNRYRNLSGRKAGWTVAISTNPHGGNGWWWRPGGSTGAAPNLFDIHEVSQGRGIFQTDAHFGTPAAMTVMLLYSRPGHIEQARTVSPRSGESVTRKDFAR</sequence>
<name>A0A0L8LAQ7_9ACTN</name>
<dbReference type="AlphaFoldDB" id="A0A0L8LAQ7"/>
<accession>A0A0L8LAQ7</accession>
<dbReference type="PATRIC" id="fig|67356.5.peg.3488"/>
<dbReference type="PROSITE" id="PS51318">
    <property type="entry name" value="TAT"/>
    <property type="match status" value="1"/>
</dbReference>
<evidence type="ECO:0000313" key="2">
    <source>
        <dbReference type="Proteomes" id="UP000037251"/>
    </source>
</evidence>
<dbReference type="EMBL" id="LGUS01000159">
    <property type="protein sequence ID" value="KOG35189.1"/>
    <property type="molecule type" value="Genomic_DNA"/>
</dbReference>
<evidence type="ECO:0000313" key="1">
    <source>
        <dbReference type="EMBL" id="KOG35189.1"/>
    </source>
</evidence>
<dbReference type="InterPro" id="IPR006311">
    <property type="entry name" value="TAT_signal"/>
</dbReference>
<protein>
    <submittedName>
        <fullName evidence="1">Uncharacterized protein</fullName>
    </submittedName>
</protein>
<reference evidence="2" key="1">
    <citation type="submission" date="2015-07" db="EMBL/GenBank/DDBJ databases">
        <authorList>
            <person name="Ju K.-S."/>
            <person name="Doroghazi J.R."/>
            <person name="Metcalf W.W."/>
        </authorList>
    </citation>
    <scope>NUCLEOTIDE SEQUENCE [LARGE SCALE GENOMIC DNA]</scope>
    <source>
        <strain evidence="2">NRRL 2290</strain>
    </source>
</reference>
<dbReference type="RefSeq" id="WP_030045538.1">
    <property type="nucleotide sequence ID" value="NZ_KL575672.1"/>
</dbReference>
<organism evidence="1 2">
    <name type="scientific">Streptomyces resistomycificus</name>
    <dbReference type="NCBI Taxonomy" id="67356"/>
    <lineage>
        <taxon>Bacteria</taxon>
        <taxon>Bacillati</taxon>
        <taxon>Actinomycetota</taxon>
        <taxon>Actinomycetes</taxon>
        <taxon>Kitasatosporales</taxon>
        <taxon>Streptomycetaceae</taxon>
        <taxon>Streptomyces</taxon>
        <taxon>Streptomyces aurantiacus group</taxon>
    </lineage>
</organism>
<keyword evidence="2" id="KW-1185">Reference proteome</keyword>
<gene>
    <name evidence="1" type="ORF">ADK37_16305</name>
</gene>
<dbReference type="STRING" id="67356.AQJ84_09705"/>
<proteinExistence type="predicted"/>
<dbReference type="Proteomes" id="UP000037251">
    <property type="component" value="Unassembled WGS sequence"/>
</dbReference>
<comment type="caution">
    <text evidence="1">The sequence shown here is derived from an EMBL/GenBank/DDBJ whole genome shotgun (WGS) entry which is preliminary data.</text>
</comment>